<organism evidence="3 4">
    <name type="scientific">Dorea formicigenerans</name>
    <dbReference type="NCBI Taxonomy" id="39486"/>
    <lineage>
        <taxon>Bacteria</taxon>
        <taxon>Bacillati</taxon>
        <taxon>Bacillota</taxon>
        <taxon>Clostridia</taxon>
        <taxon>Lachnospirales</taxon>
        <taxon>Lachnospiraceae</taxon>
        <taxon>Dorea</taxon>
    </lineage>
</organism>
<evidence type="ECO:0000313" key="4">
    <source>
        <dbReference type="Proteomes" id="UP000283630"/>
    </source>
</evidence>
<proteinExistence type="predicted"/>
<accession>A0A412MBM1</accession>
<dbReference type="InterPro" id="IPR003491">
    <property type="entry name" value="REP-like_C"/>
</dbReference>
<dbReference type="Proteomes" id="UP000283630">
    <property type="component" value="Unassembled WGS sequence"/>
</dbReference>
<gene>
    <name evidence="3" type="ORF">DWX53_11985</name>
</gene>
<dbReference type="Pfam" id="PF02486">
    <property type="entry name" value="Rep_trans"/>
    <property type="match status" value="1"/>
</dbReference>
<keyword evidence="3" id="KW-0396">Initiation factor</keyword>
<feature type="domain" description="Rolling Circle replication initiation protein N-terminal" evidence="2">
    <location>
        <begin position="28"/>
        <end position="120"/>
    </location>
</feature>
<dbReference type="Pfam" id="PF18106">
    <property type="entry name" value="Rol_Rep_N"/>
    <property type="match status" value="1"/>
</dbReference>
<comment type="caution">
    <text evidence="3">The sequence shown here is derived from an EMBL/GenBank/DDBJ whole genome shotgun (WGS) entry which is preliminary data.</text>
</comment>
<dbReference type="GO" id="GO:0003743">
    <property type="term" value="F:translation initiation factor activity"/>
    <property type="evidence" value="ECO:0007669"/>
    <property type="project" value="UniProtKB-KW"/>
</dbReference>
<feature type="domain" description="Replication initiation protein-like C-terminal" evidence="1">
    <location>
        <begin position="127"/>
        <end position="331"/>
    </location>
</feature>
<sequence>MEERSKSVLSEPSYTNRRVTRQKNSLTALIDWCQITVKDVDLFTVITDILKIPLSLMELQNKGKGIAGHELVAGFDNIKILKPTGKMQYNGFQILMSGSGCRNYENFLVINKETWFDFFARVCQYHVNFPRIDLAIDDHKPYLNIPELIRLTKQGLISSQLRNYSENASGELSESIPVHKGNTLYLGSSNSDFRIVFYEKGYEQAEKFGKELDPNWNRYELRFRQERANKVVQELIARRDVAEIAMSVLNGKIRFLEQPENKSTSRKRLYPTYPPWELFMQDIEKIKLTIQPQKKTLNSIWNWLESSVAPSLKLFSEIGELDNCDYIQVLIEQAKMNDTQIKIYEDYKKSSKLPIIERSYSDNE</sequence>
<keyword evidence="3" id="KW-0648">Protein biosynthesis</keyword>
<protein>
    <submittedName>
        <fullName evidence="3">Replication initiation factor domain-containing protein</fullName>
    </submittedName>
</protein>
<dbReference type="AlphaFoldDB" id="A0A412MBM1"/>
<dbReference type="EMBL" id="QRWH01000013">
    <property type="protein sequence ID" value="RGT07534.1"/>
    <property type="molecule type" value="Genomic_DNA"/>
</dbReference>
<reference evidence="3 4" key="1">
    <citation type="submission" date="2018-08" db="EMBL/GenBank/DDBJ databases">
        <title>A genome reference for cultivated species of the human gut microbiota.</title>
        <authorList>
            <person name="Zou Y."/>
            <person name="Xue W."/>
            <person name="Luo G."/>
        </authorList>
    </citation>
    <scope>NUCLEOTIDE SEQUENCE [LARGE SCALE GENOMIC DNA]</scope>
    <source>
        <strain evidence="3 4">AF19-4AC</strain>
    </source>
</reference>
<dbReference type="InterPro" id="IPR040819">
    <property type="entry name" value="Rol_Rep_N"/>
</dbReference>
<evidence type="ECO:0000259" key="2">
    <source>
        <dbReference type="Pfam" id="PF18106"/>
    </source>
</evidence>
<evidence type="ECO:0000313" key="3">
    <source>
        <dbReference type="EMBL" id="RGT07534.1"/>
    </source>
</evidence>
<name>A0A412MBM1_9FIRM</name>
<evidence type="ECO:0000259" key="1">
    <source>
        <dbReference type="Pfam" id="PF02486"/>
    </source>
</evidence>